<dbReference type="EMBL" id="FXXQ01000011">
    <property type="protein sequence ID" value="SMX24916.1"/>
    <property type="molecule type" value="Genomic_DNA"/>
</dbReference>
<feature type="chain" id="PRO_5012895776" description="Bacterial SH3 domain protein" evidence="1">
    <location>
        <begin position="18"/>
        <end position="216"/>
    </location>
</feature>
<evidence type="ECO:0000313" key="2">
    <source>
        <dbReference type="EMBL" id="SMX24916.1"/>
    </source>
</evidence>
<dbReference type="RefSeq" id="WP_093975125.1">
    <property type="nucleotide sequence ID" value="NZ_FXXQ01000011.1"/>
</dbReference>
<gene>
    <name evidence="2" type="ORF">BOA8489_03049</name>
</gene>
<reference evidence="2 3" key="1">
    <citation type="submission" date="2017-05" db="EMBL/GenBank/DDBJ databases">
        <authorList>
            <person name="Song R."/>
            <person name="Chenine A.L."/>
            <person name="Ruprecht R.M."/>
        </authorList>
    </citation>
    <scope>NUCLEOTIDE SEQUENCE [LARGE SCALE GENOMIC DNA]</scope>
    <source>
        <strain evidence="2 3">CECT 8489</strain>
    </source>
</reference>
<protein>
    <recommendedName>
        <fullName evidence="4">Bacterial SH3 domain protein</fullName>
    </recommendedName>
</protein>
<keyword evidence="1" id="KW-0732">Signal</keyword>
<dbReference type="Proteomes" id="UP000201838">
    <property type="component" value="Unassembled WGS sequence"/>
</dbReference>
<evidence type="ECO:0008006" key="4">
    <source>
        <dbReference type="Google" id="ProtNLM"/>
    </source>
</evidence>
<proteinExistence type="predicted"/>
<dbReference type="Gene3D" id="2.30.30.40">
    <property type="entry name" value="SH3 Domains"/>
    <property type="match status" value="1"/>
</dbReference>
<feature type="signal peptide" evidence="1">
    <location>
        <begin position="1"/>
        <end position="17"/>
    </location>
</feature>
<sequence length="216" mass="23560">MIRVFCILLALVSPAAASQHSWPALHDVIGVDEGDVLNLRAAPDITAEVLDTLSADASDIEVIRPNEDLTWGLVNVGERTGWVSLTYLAQQARQPASAFVDITQCFGTEPFWSLSYKQPAIRLSMPDVPPAEGFISGLFKSRSQSDRYFYRGSMMTPDAGPIEVDLSIRLRACSDGRSDRAYGIEVDMLVTDNNTEDGFRQPGLFSGCCTIAPPAE</sequence>
<name>A0A238J2M3_9RHOB</name>
<dbReference type="OrthoDB" id="5489750at2"/>
<keyword evidence="3" id="KW-1185">Reference proteome</keyword>
<evidence type="ECO:0000313" key="3">
    <source>
        <dbReference type="Proteomes" id="UP000201838"/>
    </source>
</evidence>
<dbReference type="AlphaFoldDB" id="A0A238J2M3"/>
<evidence type="ECO:0000256" key="1">
    <source>
        <dbReference type="SAM" id="SignalP"/>
    </source>
</evidence>
<organism evidence="2 3">
    <name type="scientific">Boseongicola aestuarii</name>
    <dbReference type="NCBI Taxonomy" id="1470561"/>
    <lineage>
        <taxon>Bacteria</taxon>
        <taxon>Pseudomonadati</taxon>
        <taxon>Pseudomonadota</taxon>
        <taxon>Alphaproteobacteria</taxon>
        <taxon>Rhodobacterales</taxon>
        <taxon>Paracoccaceae</taxon>
        <taxon>Boseongicola</taxon>
    </lineage>
</organism>
<accession>A0A238J2M3</accession>